<keyword evidence="2" id="KW-1185">Reference proteome</keyword>
<protein>
    <submittedName>
        <fullName evidence="1">Uncharacterized protein</fullName>
    </submittedName>
</protein>
<reference evidence="2" key="1">
    <citation type="journal article" date="2021" name="BMC Genomics">
        <title>Chromosome-level genome assembly and manually-curated proteome of model necrotroph Parastagonospora nodorum Sn15 reveals a genome-wide trove of candidate effector homologs, and redundancy of virulence-related functions within an accessory chromosome.</title>
        <authorList>
            <person name="Bertazzoni S."/>
            <person name="Jones D.A.B."/>
            <person name="Phan H.T."/>
            <person name="Tan K.-C."/>
            <person name="Hane J.K."/>
        </authorList>
    </citation>
    <scope>NUCLEOTIDE SEQUENCE [LARGE SCALE GENOMIC DNA]</scope>
    <source>
        <strain evidence="2">SN15 / ATCC MYA-4574 / FGSC 10173)</strain>
    </source>
</reference>
<evidence type="ECO:0000313" key="1">
    <source>
        <dbReference type="EMBL" id="QRD07503.1"/>
    </source>
</evidence>
<sequence length="103" mass="11749">DYNERSTMDYFPQNTLNLTRSLYATRQRISFKQFTTPQKAIWFEDRSRLTPACSGRTLCRATSTALYYHFAFVLLGSNSRALYPGGGVVRLYEAADEDSITST</sequence>
<dbReference type="VEuPathDB" id="FungiDB:JI435_424500"/>
<feature type="non-terminal residue" evidence="1">
    <location>
        <position position="1"/>
    </location>
</feature>
<dbReference type="Proteomes" id="UP000663193">
    <property type="component" value="Chromosome 22"/>
</dbReference>
<organism evidence="1 2">
    <name type="scientific">Phaeosphaeria nodorum (strain SN15 / ATCC MYA-4574 / FGSC 10173)</name>
    <name type="common">Glume blotch fungus</name>
    <name type="synonym">Parastagonospora nodorum</name>
    <dbReference type="NCBI Taxonomy" id="321614"/>
    <lineage>
        <taxon>Eukaryota</taxon>
        <taxon>Fungi</taxon>
        <taxon>Dikarya</taxon>
        <taxon>Ascomycota</taxon>
        <taxon>Pezizomycotina</taxon>
        <taxon>Dothideomycetes</taxon>
        <taxon>Pleosporomycetidae</taxon>
        <taxon>Pleosporales</taxon>
        <taxon>Pleosporineae</taxon>
        <taxon>Phaeosphaeriaceae</taxon>
        <taxon>Parastagonospora</taxon>
    </lineage>
</organism>
<dbReference type="EMBL" id="CP069044">
    <property type="protein sequence ID" value="QRD07503.1"/>
    <property type="molecule type" value="Genomic_DNA"/>
</dbReference>
<evidence type="ECO:0000313" key="2">
    <source>
        <dbReference type="Proteomes" id="UP000663193"/>
    </source>
</evidence>
<dbReference type="AlphaFoldDB" id="A0A7U2ICZ6"/>
<gene>
    <name evidence="1" type="ORF">JI435_424500</name>
</gene>
<accession>A0A7U2ICZ6</accession>
<name>A0A7U2ICZ6_PHANO</name>
<proteinExistence type="predicted"/>